<feature type="transmembrane region" description="Helical" evidence="11">
    <location>
        <begin position="117"/>
        <end position="141"/>
    </location>
</feature>
<dbReference type="Gene3D" id="1.20.120.350">
    <property type="entry name" value="Voltage-gated potassium channels. Chain C"/>
    <property type="match status" value="1"/>
</dbReference>
<dbReference type="InterPro" id="IPR005821">
    <property type="entry name" value="Ion_trans_dom"/>
</dbReference>
<dbReference type="GO" id="GO:0008331">
    <property type="term" value="F:high voltage-gated calcium channel activity"/>
    <property type="evidence" value="ECO:0007669"/>
    <property type="project" value="TreeGrafter"/>
</dbReference>
<evidence type="ECO:0000259" key="12">
    <source>
        <dbReference type="Pfam" id="PF00520"/>
    </source>
</evidence>
<evidence type="ECO:0000256" key="2">
    <source>
        <dbReference type="ARBA" id="ARBA00022448"/>
    </source>
</evidence>
<dbReference type="PANTHER" id="PTHR45628:SF7">
    <property type="entry name" value="VOLTAGE-DEPENDENT CALCIUM CHANNEL TYPE A SUBUNIT ALPHA-1"/>
    <property type="match status" value="1"/>
</dbReference>
<feature type="transmembrane region" description="Helical" evidence="11">
    <location>
        <begin position="183"/>
        <end position="206"/>
    </location>
</feature>
<gene>
    <name evidence="13" type="ORF">CP970_01440</name>
</gene>
<dbReference type="EMBL" id="CP023699">
    <property type="protein sequence ID" value="QEU97015.1"/>
    <property type="molecule type" value="Genomic_DNA"/>
</dbReference>
<dbReference type="Pfam" id="PF00520">
    <property type="entry name" value="Ion_trans"/>
    <property type="match status" value="1"/>
</dbReference>
<keyword evidence="14" id="KW-1185">Reference proteome</keyword>
<feature type="domain" description="Ion transport" evidence="12">
    <location>
        <begin position="2"/>
        <end position="211"/>
    </location>
</feature>
<feature type="transmembrane region" description="Helical" evidence="11">
    <location>
        <begin position="60"/>
        <end position="78"/>
    </location>
</feature>
<protein>
    <submittedName>
        <fullName evidence="13">Ion transporter</fullName>
    </submittedName>
</protein>
<keyword evidence="5" id="KW-0851">Voltage-gated channel</keyword>
<evidence type="ECO:0000256" key="6">
    <source>
        <dbReference type="ARBA" id="ARBA00022989"/>
    </source>
</evidence>
<comment type="subcellular location">
    <subcellularLocation>
        <location evidence="1">Membrane</location>
        <topology evidence="1">Multi-pass membrane protein</topology>
    </subcellularLocation>
</comment>
<keyword evidence="9" id="KW-0325">Glycoprotein</keyword>
<dbReference type="Gene3D" id="1.10.287.70">
    <property type="match status" value="1"/>
</dbReference>
<dbReference type="GO" id="GO:0098703">
    <property type="term" value="P:calcium ion import across plasma membrane"/>
    <property type="evidence" value="ECO:0007669"/>
    <property type="project" value="TreeGrafter"/>
</dbReference>
<name>A0A5J6GSP2_STRKN</name>
<evidence type="ECO:0000256" key="7">
    <source>
        <dbReference type="ARBA" id="ARBA00023065"/>
    </source>
</evidence>
<dbReference type="GO" id="GO:0005891">
    <property type="term" value="C:voltage-gated calcium channel complex"/>
    <property type="evidence" value="ECO:0007669"/>
    <property type="project" value="TreeGrafter"/>
</dbReference>
<evidence type="ECO:0000256" key="4">
    <source>
        <dbReference type="ARBA" id="ARBA00022837"/>
    </source>
</evidence>
<evidence type="ECO:0000256" key="9">
    <source>
        <dbReference type="ARBA" id="ARBA00023180"/>
    </source>
</evidence>
<proteinExistence type="predicted"/>
<evidence type="ECO:0000313" key="13">
    <source>
        <dbReference type="EMBL" id="QEU97015.1"/>
    </source>
</evidence>
<evidence type="ECO:0000256" key="10">
    <source>
        <dbReference type="ARBA" id="ARBA00023303"/>
    </source>
</evidence>
<keyword evidence="10" id="KW-0407">Ion channel</keyword>
<keyword evidence="6 11" id="KW-1133">Transmembrane helix</keyword>
<dbReference type="KEGG" id="ska:CP970_01440"/>
<keyword evidence="4" id="KW-0106">Calcium</keyword>
<feature type="transmembrane region" description="Helical" evidence="11">
    <location>
        <begin position="27"/>
        <end position="48"/>
    </location>
</feature>
<keyword evidence="3 11" id="KW-0812">Transmembrane</keyword>
<dbReference type="RefSeq" id="WP_150492854.1">
    <property type="nucleotide sequence ID" value="NZ_CP023699.1"/>
</dbReference>
<dbReference type="InterPro" id="IPR050599">
    <property type="entry name" value="VDCC_alpha-1_subunit"/>
</dbReference>
<dbReference type="Proteomes" id="UP000325529">
    <property type="component" value="Chromosome"/>
</dbReference>
<organism evidence="13 14">
    <name type="scientific">Streptomyces kanamyceticus</name>
    <dbReference type="NCBI Taxonomy" id="1967"/>
    <lineage>
        <taxon>Bacteria</taxon>
        <taxon>Bacillati</taxon>
        <taxon>Actinomycetota</taxon>
        <taxon>Actinomycetes</taxon>
        <taxon>Kitasatosporales</taxon>
        <taxon>Streptomycetaceae</taxon>
        <taxon>Streptomyces</taxon>
    </lineage>
</organism>
<evidence type="ECO:0000313" key="14">
    <source>
        <dbReference type="Proteomes" id="UP000325529"/>
    </source>
</evidence>
<sequence>MSAILGNAVLLGLETYSGFAERWHAQLHFLEGGFLAVFTAEVVLRILAHADRPRFFFRNPWNVFDAAVVLCAFLPVLGDNTTLLRLLRLLRVLRTARFLPQLRVIVTALGKSAPGTISFLVVGTLLLYVYAMVGWLCFATADPAHYGSIGRAALTLFILMTLDGLGEAVRAGLDISPWSFAYYASYVLLSSFLLVNLLIGVVINSLDQARDSELERGSQGECGREPDRDLAPDAADIQDRITAARRALDDAERLVLESLPRQKARDAPTNR</sequence>
<dbReference type="InterPro" id="IPR027359">
    <property type="entry name" value="Volt_channel_dom_sf"/>
</dbReference>
<feature type="transmembrane region" description="Helical" evidence="11">
    <location>
        <begin position="153"/>
        <end position="171"/>
    </location>
</feature>
<accession>A0A5J6GSP2</accession>
<evidence type="ECO:0000256" key="3">
    <source>
        <dbReference type="ARBA" id="ARBA00022692"/>
    </source>
</evidence>
<keyword evidence="7" id="KW-0406">Ion transport</keyword>
<dbReference type="PANTHER" id="PTHR45628">
    <property type="entry name" value="VOLTAGE-DEPENDENT CALCIUM CHANNEL TYPE A SUBUNIT ALPHA-1"/>
    <property type="match status" value="1"/>
</dbReference>
<reference evidence="13 14" key="1">
    <citation type="submission" date="2017-09" db="EMBL/GenBank/DDBJ databases">
        <authorList>
            <person name="Lee N."/>
            <person name="Cho B.-K."/>
        </authorList>
    </citation>
    <scope>NUCLEOTIDE SEQUENCE [LARGE SCALE GENOMIC DNA]</scope>
    <source>
        <strain evidence="13 14">ATCC 12853</strain>
    </source>
</reference>
<evidence type="ECO:0000256" key="5">
    <source>
        <dbReference type="ARBA" id="ARBA00022882"/>
    </source>
</evidence>
<keyword evidence="2" id="KW-0813">Transport</keyword>
<dbReference type="SUPFAM" id="SSF81324">
    <property type="entry name" value="Voltage-gated potassium channels"/>
    <property type="match status" value="1"/>
</dbReference>
<dbReference type="AlphaFoldDB" id="A0A5J6GSP2"/>
<evidence type="ECO:0000256" key="11">
    <source>
        <dbReference type="SAM" id="Phobius"/>
    </source>
</evidence>
<keyword evidence="8 11" id="KW-0472">Membrane</keyword>
<evidence type="ECO:0000256" key="8">
    <source>
        <dbReference type="ARBA" id="ARBA00023136"/>
    </source>
</evidence>
<evidence type="ECO:0000256" key="1">
    <source>
        <dbReference type="ARBA" id="ARBA00004141"/>
    </source>
</evidence>